<dbReference type="EMBL" id="FRBT01000007">
    <property type="protein sequence ID" value="SHM59208.1"/>
    <property type="molecule type" value="Genomic_DNA"/>
</dbReference>
<dbReference type="OrthoDB" id="57532at2"/>
<dbReference type="GO" id="GO:0016787">
    <property type="term" value="F:hydrolase activity"/>
    <property type="evidence" value="ECO:0007669"/>
    <property type="project" value="UniProtKB-KW"/>
</dbReference>
<dbReference type="Proteomes" id="UP000184028">
    <property type="component" value="Unassembled WGS sequence"/>
</dbReference>
<name>A0A1M7K1S5_9FLAO</name>
<feature type="domain" description="Glycosyl-hydrolase 97 C-terminal oligomerisation" evidence="1">
    <location>
        <begin position="6"/>
        <end position="63"/>
    </location>
</feature>
<gene>
    <name evidence="2" type="ORF">SAMN05444484_107146</name>
</gene>
<dbReference type="InterPro" id="IPR013780">
    <property type="entry name" value="Glyco_hydro_b"/>
</dbReference>
<evidence type="ECO:0000313" key="2">
    <source>
        <dbReference type="EMBL" id="SHM59208.1"/>
    </source>
</evidence>
<keyword evidence="3" id="KW-1185">Reference proteome</keyword>
<accession>A0A1M7K1S5</accession>
<evidence type="ECO:0000313" key="3">
    <source>
        <dbReference type="Proteomes" id="UP000184028"/>
    </source>
</evidence>
<proteinExistence type="predicted"/>
<dbReference type="Pfam" id="PF14509">
    <property type="entry name" value="GH97_C"/>
    <property type="match status" value="1"/>
</dbReference>
<dbReference type="RefSeq" id="WP_068844518.1">
    <property type="nucleotide sequence ID" value="NZ_FRBT01000007.1"/>
</dbReference>
<dbReference type="STRING" id="946677.SAMN05444484_107146"/>
<protein>
    <submittedName>
        <fullName evidence="2">Glycosyl-hydrolase 97 C-terminal, oligomerisation</fullName>
    </submittedName>
</protein>
<keyword evidence="2" id="KW-0378">Hydrolase</keyword>
<dbReference type="Gene3D" id="2.60.40.1180">
    <property type="entry name" value="Golgi alpha-mannosidase II"/>
    <property type="match status" value="1"/>
</dbReference>
<dbReference type="InterPro" id="IPR029483">
    <property type="entry name" value="GH97_C"/>
</dbReference>
<sequence>MQYSTRINTRFRKDKKFKAEIFSDGINANKVAVDYKREITEVDSTTKRTYRLASGGGLAMIIK</sequence>
<evidence type="ECO:0000259" key="1">
    <source>
        <dbReference type="Pfam" id="PF14509"/>
    </source>
</evidence>
<organism evidence="2 3">
    <name type="scientific">Flavobacterium chilense</name>
    <dbReference type="NCBI Taxonomy" id="946677"/>
    <lineage>
        <taxon>Bacteria</taxon>
        <taxon>Pseudomonadati</taxon>
        <taxon>Bacteroidota</taxon>
        <taxon>Flavobacteriia</taxon>
        <taxon>Flavobacteriales</taxon>
        <taxon>Flavobacteriaceae</taxon>
        <taxon>Flavobacterium</taxon>
    </lineage>
</organism>
<dbReference type="AlphaFoldDB" id="A0A1M7K1S5"/>
<reference evidence="3" key="1">
    <citation type="submission" date="2016-11" db="EMBL/GenBank/DDBJ databases">
        <authorList>
            <person name="Varghese N."/>
            <person name="Submissions S."/>
        </authorList>
    </citation>
    <scope>NUCLEOTIDE SEQUENCE [LARGE SCALE GENOMIC DNA]</scope>
    <source>
        <strain evidence="3">DSM 24724</strain>
    </source>
</reference>